<keyword evidence="1" id="KW-0472">Membrane</keyword>
<dbReference type="Proteomes" id="UP001595445">
    <property type="component" value="Unassembled WGS sequence"/>
</dbReference>
<dbReference type="EMBL" id="JBHRSM010000025">
    <property type="protein sequence ID" value="MFC3087421.1"/>
    <property type="molecule type" value="Genomic_DNA"/>
</dbReference>
<reference evidence="3" key="1">
    <citation type="journal article" date="2019" name="Int. J. Syst. Evol. Microbiol.">
        <title>The Global Catalogue of Microorganisms (GCM) 10K type strain sequencing project: providing services to taxonomists for standard genome sequencing and annotation.</title>
        <authorList>
            <consortium name="The Broad Institute Genomics Platform"/>
            <consortium name="The Broad Institute Genome Sequencing Center for Infectious Disease"/>
            <person name="Wu L."/>
            <person name="Ma J."/>
        </authorList>
    </citation>
    <scope>NUCLEOTIDE SEQUENCE [LARGE SCALE GENOMIC DNA]</scope>
    <source>
        <strain evidence="3">KCTC 62102</strain>
    </source>
</reference>
<protein>
    <recommendedName>
        <fullName evidence="4">Glyceraldehyde-3-phosphate dehydrogenase</fullName>
    </recommendedName>
</protein>
<evidence type="ECO:0000313" key="2">
    <source>
        <dbReference type="EMBL" id="MFC3087421.1"/>
    </source>
</evidence>
<sequence length="47" mass="5289">MTDRIALWLGLILAAAILADLALNGGSALMFLLRKFLDLVDWLAFWR</sequence>
<name>A0ABV7DX62_9RHOB</name>
<accession>A0ABV7DX62</accession>
<feature type="transmembrane region" description="Helical" evidence="1">
    <location>
        <begin position="6"/>
        <end position="33"/>
    </location>
</feature>
<keyword evidence="1" id="KW-0812">Transmembrane</keyword>
<comment type="caution">
    <text evidence="2">The sequence shown here is derived from an EMBL/GenBank/DDBJ whole genome shotgun (WGS) entry which is preliminary data.</text>
</comment>
<evidence type="ECO:0008006" key="4">
    <source>
        <dbReference type="Google" id="ProtNLM"/>
    </source>
</evidence>
<evidence type="ECO:0000313" key="3">
    <source>
        <dbReference type="Proteomes" id="UP001595445"/>
    </source>
</evidence>
<evidence type="ECO:0000256" key="1">
    <source>
        <dbReference type="SAM" id="Phobius"/>
    </source>
</evidence>
<dbReference type="RefSeq" id="WP_197641648.1">
    <property type="nucleotide sequence ID" value="NZ_JAEACP010000001.1"/>
</dbReference>
<keyword evidence="1" id="KW-1133">Transmembrane helix</keyword>
<organism evidence="2 3">
    <name type="scientific">Tabrizicola soli</name>
    <dbReference type="NCBI Taxonomy" id="2185115"/>
    <lineage>
        <taxon>Bacteria</taxon>
        <taxon>Pseudomonadati</taxon>
        <taxon>Pseudomonadota</taxon>
        <taxon>Alphaproteobacteria</taxon>
        <taxon>Rhodobacterales</taxon>
        <taxon>Paracoccaceae</taxon>
        <taxon>Tabrizicola</taxon>
    </lineage>
</organism>
<keyword evidence="3" id="KW-1185">Reference proteome</keyword>
<gene>
    <name evidence="2" type="ORF">ACFOD6_15340</name>
</gene>
<proteinExistence type="predicted"/>